<dbReference type="EMBL" id="CP036526">
    <property type="protein sequence ID" value="QDT11650.1"/>
    <property type="molecule type" value="Genomic_DNA"/>
</dbReference>
<evidence type="ECO:0000259" key="8">
    <source>
        <dbReference type="PROSITE" id="PS50110"/>
    </source>
</evidence>
<dbReference type="Gene3D" id="3.40.50.2300">
    <property type="match status" value="1"/>
</dbReference>
<keyword evidence="1 9" id="KW-0808">Transferase</keyword>
<dbReference type="AlphaFoldDB" id="A0A517NWY2"/>
<dbReference type="GO" id="GO:0005524">
    <property type="term" value="F:ATP binding"/>
    <property type="evidence" value="ECO:0007669"/>
    <property type="project" value="UniProtKB-KW"/>
</dbReference>
<dbReference type="SUPFAM" id="SSF56112">
    <property type="entry name" value="Protein kinase-like (PK-like)"/>
    <property type="match status" value="1"/>
</dbReference>
<dbReference type="PANTHER" id="PTHR43289:SF6">
    <property type="entry name" value="SERINE_THREONINE-PROTEIN KINASE NEKL-3"/>
    <property type="match status" value="1"/>
</dbReference>
<dbReference type="CDD" id="cd00156">
    <property type="entry name" value="REC"/>
    <property type="match status" value="1"/>
</dbReference>
<sequence length="493" mass="54916">MDSDALESSENHESHSHPSVRLDDSQLTETRASGFWRDVPFPVADVMQRLRDSDQFSESQLDLIHVELKASLAVVQSENISYDISMGMTLANYQVERLIGTGGAGHVYLARTESGDPVALKVLRKSRLSPRFRREMEIVERLAHPNIVVAYDTGHEDRFAFIAMEHLRGPDLQHHVKRDGPIDWKQSIDIIRQAALGLEHAHDRGLVHRDVKPGNLLWDDNDVIKVADLGLASSTTLLGDADSDGSFQTRDSVVAGTPEFMSPEQAKAFSDATVQSDIYSLGATWFYLLTGRARVPGSTFVEKLSSLVKGTDLEEMPEGLMPSKLTKIWRMMVEYDVEARWQTMRQLISAIDEAHVTSQTTSPKETIDVLIVEDNQDDLYLTIEMLSRLNRSIVIKKASTMKRATEICKANDPFDVILLDLQLSDSFGIATVVNMKEHAGDAPIVVLTGNDDAKAGQACIEAGAEEYVYKNALNAQQLERLLFIAQSRASHRE</sequence>
<feature type="domain" description="Response regulatory" evidence="8">
    <location>
        <begin position="368"/>
        <end position="485"/>
    </location>
</feature>
<dbReference type="InterPro" id="IPR011009">
    <property type="entry name" value="Kinase-like_dom_sf"/>
</dbReference>
<dbReference type="Proteomes" id="UP000319817">
    <property type="component" value="Chromosome"/>
</dbReference>
<dbReference type="PROSITE" id="PS50011">
    <property type="entry name" value="PROTEIN_KINASE_DOM"/>
    <property type="match status" value="1"/>
</dbReference>
<dbReference type="GO" id="GO:0000160">
    <property type="term" value="P:phosphorelay signal transduction system"/>
    <property type="evidence" value="ECO:0007669"/>
    <property type="project" value="InterPro"/>
</dbReference>
<dbReference type="EC" id="2.7.11.1" evidence="9"/>
<dbReference type="PROSITE" id="PS50110">
    <property type="entry name" value="RESPONSE_REGULATORY"/>
    <property type="match status" value="1"/>
</dbReference>
<dbReference type="Gene3D" id="1.10.510.10">
    <property type="entry name" value="Transferase(Phosphotransferase) domain 1"/>
    <property type="match status" value="1"/>
</dbReference>
<keyword evidence="3 9" id="KW-0418">Kinase</keyword>
<keyword evidence="2" id="KW-0547">Nucleotide-binding</keyword>
<dbReference type="InterPro" id="IPR000719">
    <property type="entry name" value="Prot_kinase_dom"/>
</dbReference>
<keyword evidence="4" id="KW-0067">ATP-binding</keyword>
<evidence type="ECO:0000256" key="5">
    <source>
        <dbReference type="PROSITE-ProRule" id="PRU00169"/>
    </source>
</evidence>
<dbReference type="PANTHER" id="PTHR43289">
    <property type="entry name" value="MITOGEN-ACTIVATED PROTEIN KINASE KINASE KINASE 20-RELATED"/>
    <property type="match status" value="1"/>
</dbReference>
<dbReference type="SUPFAM" id="SSF52172">
    <property type="entry name" value="CheY-like"/>
    <property type="match status" value="1"/>
</dbReference>
<gene>
    <name evidence="9" type="primary">prkC_22</name>
    <name evidence="9" type="ORF">K239x_36500</name>
</gene>
<evidence type="ECO:0000256" key="4">
    <source>
        <dbReference type="ARBA" id="ARBA00022840"/>
    </source>
</evidence>
<evidence type="ECO:0000256" key="6">
    <source>
        <dbReference type="SAM" id="MobiDB-lite"/>
    </source>
</evidence>
<dbReference type="InterPro" id="IPR001789">
    <property type="entry name" value="Sig_transdc_resp-reg_receiver"/>
</dbReference>
<dbReference type="Gene3D" id="3.30.200.20">
    <property type="entry name" value="Phosphorylase Kinase, domain 1"/>
    <property type="match status" value="1"/>
</dbReference>
<reference evidence="9 10" key="1">
    <citation type="submission" date="2019-02" db="EMBL/GenBank/DDBJ databases">
        <title>Deep-cultivation of Planctomycetes and their phenomic and genomic characterization uncovers novel biology.</title>
        <authorList>
            <person name="Wiegand S."/>
            <person name="Jogler M."/>
            <person name="Boedeker C."/>
            <person name="Pinto D."/>
            <person name="Vollmers J."/>
            <person name="Rivas-Marin E."/>
            <person name="Kohn T."/>
            <person name="Peeters S.H."/>
            <person name="Heuer A."/>
            <person name="Rast P."/>
            <person name="Oberbeckmann S."/>
            <person name="Bunk B."/>
            <person name="Jeske O."/>
            <person name="Meyerdierks A."/>
            <person name="Storesund J.E."/>
            <person name="Kallscheuer N."/>
            <person name="Luecker S."/>
            <person name="Lage O.M."/>
            <person name="Pohl T."/>
            <person name="Merkel B.J."/>
            <person name="Hornburger P."/>
            <person name="Mueller R.-W."/>
            <person name="Bruemmer F."/>
            <person name="Labrenz M."/>
            <person name="Spormann A.M."/>
            <person name="Op den Camp H."/>
            <person name="Overmann J."/>
            <person name="Amann R."/>
            <person name="Jetten M.S.M."/>
            <person name="Mascher T."/>
            <person name="Medema M.H."/>
            <person name="Devos D.P."/>
            <person name="Kaster A.-K."/>
            <person name="Ovreas L."/>
            <person name="Rohde M."/>
            <person name="Galperin M.Y."/>
            <person name="Jogler C."/>
        </authorList>
    </citation>
    <scope>NUCLEOTIDE SEQUENCE [LARGE SCALE GENOMIC DNA]</scope>
    <source>
        <strain evidence="9 10">K23_9</strain>
    </source>
</reference>
<evidence type="ECO:0000313" key="9">
    <source>
        <dbReference type="EMBL" id="QDT11650.1"/>
    </source>
</evidence>
<dbReference type="SMART" id="SM00448">
    <property type="entry name" value="REC"/>
    <property type="match status" value="1"/>
</dbReference>
<organism evidence="9 10">
    <name type="scientific">Stieleria marina</name>
    <dbReference type="NCBI Taxonomy" id="1930275"/>
    <lineage>
        <taxon>Bacteria</taxon>
        <taxon>Pseudomonadati</taxon>
        <taxon>Planctomycetota</taxon>
        <taxon>Planctomycetia</taxon>
        <taxon>Pirellulales</taxon>
        <taxon>Pirellulaceae</taxon>
        <taxon>Stieleria</taxon>
    </lineage>
</organism>
<name>A0A517NWY2_9BACT</name>
<dbReference type="Pfam" id="PF00072">
    <property type="entry name" value="Response_reg"/>
    <property type="match status" value="1"/>
</dbReference>
<evidence type="ECO:0000313" key="10">
    <source>
        <dbReference type="Proteomes" id="UP000319817"/>
    </source>
</evidence>
<dbReference type="InterPro" id="IPR011006">
    <property type="entry name" value="CheY-like_superfamily"/>
</dbReference>
<protein>
    <submittedName>
        <fullName evidence="9">Serine/threonine-protein kinase PrkC</fullName>
        <ecNumber evidence="9">2.7.11.1</ecNumber>
    </submittedName>
</protein>
<dbReference type="Pfam" id="PF00069">
    <property type="entry name" value="Pkinase"/>
    <property type="match status" value="1"/>
</dbReference>
<proteinExistence type="predicted"/>
<feature type="domain" description="Protein kinase" evidence="7">
    <location>
        <begin position="93"/>
        <end position="358"/>
    </location>
</feature>
<dbReference type="CDD" id="cd14014">
    <property type="entry name" value="STKc_PknB_like"/>
    <property type="match status" value="1"/>
</dbReference>
<keyword evidence="10" id="KW-1185">Reference proteome</keyword>
<evidence type="ECO:0000256" key="3">
    <source>
        <dbReference type="ARBA" id="ARBA00022777"/>
    </source>
</evidence>
<dbReference type="GO" id="GO:0004674">
    <property type="term" value="F:protein serine/threonine kinase activity"/>
    <property type="evidence" value="ECO:0007669"/>
    <property type="project" value="UniProtKB-EC"/>
</dbReference>
<feature type="compositionally biased region" description="Basic and acidic residues" evidence="6">
    <location>
        <begin position="9"/>
        <end position="24"/>
    </location>
</feature>
<keyword evidence="5" id="KW-0597">Phosphoprotein</keyword>
<evidence type="ECO:0000259" key="7">
    <source>
        <dbReference type="PROSITE" id="PS50011"/>
    </source>
</evidence>
<dbReference type="SMART" id="SM00220">
    <property type="entry name" value="S_TKc"/>
    <property type="match status" value="1"/>
</dbReference>
<evidence type="ECO:0000256" key="2">
    <source>
        <dbReference type="ARBA" id="ARBA00022741"/>
    </source>
</evidence>
<accession>A0A517NWY2</accession>
<evidence type="ECO:0000256" key="1">
    <source>
        <dbReference type="ARBA" id="ARBA00022679"/>
    </source>
</evidence>
<feature type="region of interest" description="Disordered" evidence="6">
    <location>
        <begin position="1"/>
        <end position="26"/>
    </location>
</feature>
<feature type="modified residue" description="4-aspartylphosphate" evidence="5">
    <location>
        <position position="420"/>
    </location>
</feature>